<dbReference type="EMBL" id="SOJK01000091">
    <property type="protein sequence ID" value="TET47416.1"/>
    <property type="molecule type" value="Genomic_DNA"/>
</dbReference>
<dbReference type="Gene3D" id="3.20.20.210">
    <property type="match status" value="1"/>
</dbReference>
<evidence type="ECO:0000313" key="2">
    <source>
        <dbReference type="EMBL" id="TET47416.1"/>
    </source>
</evidence>
<feature type="domain" description="Uroporphyrinogen decarboxylase (URO-D)" evidence="1">
    <location>
        <begin position="175"/>
        <end position="361"/>
    </location>
</feature>
<dbReference type="Proteomes" id="UP000320679">
    <property type="component" value="Unassembled WGS sequence"/>
</dbReference>
<dbReference type="AlphaFoldDB" id="A0A523UY11"/>
<dbReference type="GO" id="GO:0004853">
    <property type="term" value="F:uroporphyrinogen decarboxylase activity"/>
    <property type="evidence" value="ECO:0007669"/>
    <property type="project" value="InterPro"/>
</dbReference>
<name>A0A523UY11_UNCAE</name>
<dbReference type="Pfam" id="PF01208">
    <property type="entry name" value="URO-D"/>
    <property type="match status" value="1"/>
</dbReference>
<dbReference type="InterPro" id="IPR000257">
    <property type="entry name" value="Uroporphyrinogen_deCOase"/>
</dbReference>
<protein>
    <recommendedName>
        <fullName evidence="1">Uroporphyrinogen decarboxylase (URO-D) domain-containing protein</fullName>
    </recommendedName>
</protein>
<comment type="caution">
    <text evidence="2">The sequence shown here is derived from an EMBL/GenBank/DDBJ whole genome shotgun (WGS) entry which is preliminary data.</text>
</comment>
<dbReference type="InterPro" id="IPR038071">
    <property type="entry name" value="UROD/MetE-like_sf"/>
</dbReference>
<dbReference type="InterPro" id="IPR052024">
    <property type="entry name" value="Methanogen_methyltrans"/>
</dbReference>
<reference evidence="2 3" key="1">
    <citation type="submission" date="2019-03" db="EMBL/GenBank/DDBJ databases">
        <title>Metabolic potential of uncultured bacteria and archaea associated with petroleum seepage in deep-sea sediments.</title>
        <authorList>
            <person name="Dong X."/>
            <person name="Hubert C."/>
        </authorList>
    </citation>
    <scope>NUCLEOTIDE SEQUENCE [LARGE SCALE GENOMIC DNA]</scope>
    <source>
        <strain evidence="2">E29_bin78</strain>
    </source>
</reference>
<gene>
    <name evidence="2" type="ORF">E3J59_02080</name>
</gene>
<dbReference type="SUPFAM" id="SSF51726">
    <property type="entry name" value="UROD/MetE-like"/>
    <property type="match status" value="1"/>
</dbReference>
<accession>A0A523UY11</accession>
<evidence type="ECO:0000313" key="3">
    <source>
        <dbReference type="Proteomes" id="UP000320679"/>
    </source>
</evidence>
<proteinExistence type="predicted"/>
<organism evidence="2 3">
    <name type="scientific">Aerophobetes bacterium</name>
    <dbReference type="NCBI Taxonomy" id="2030807"/>
    <lineage>
        <taxon>Bacteria</taxon>
        <taxon>Candidatus Aerophobota</taxon>
    </lineage>
</organism>
<dbReference type="PANTHER" id="PTHR47099:SF1">
    <property type="entry name" value="METHYLCOBAMIDE:COM METHYLTRANSFERASE MTBA"/>
    <property type="match status" value="1"/>
</dbReference>
<dbReference type="PANTHER" id="PTHR47099">
    <property type="entry name" value="METHYLCOBAMIDE:COM METHYLTRANSFERASE MTBA"/>
    <property type="match status" value="1"/>
</dbReference>
<sequence length="367" mass="42564">FMKHPRPDKEEFRKVILRKKIPSRVHFVELHIDAEVIRYFTKKWNRKWIEPCLAKDRKSQELVLANHIECWYRLGYDCLRFTSDFRFSGSLSFASKRRVGEDTALLSKEKRQWVEEGKGIISSWQDFESYSWPSLDKLDLWPFEFTSKNLPEGMGIFASFSPGVFEVLFNELFGLETLSYLLYDKPDLVQAAADRVGELIYGAYKKIIGLDNLVGFFQGEDMGFKTATLFSPDALREYILPWHKRFAQLAHDNGLLYILHNCGYCDSIMEDLIEDVRIDAKHSFEDAIMPVTEFKRKYGDRIAVLGGVDVNKLCQLKEKELRQYIRDILDKCMSGGGYALGSGNSITNYVPIENYLIMLEEGAKWAM</sequence>
<evidence type="ECO:0000259" key="1">
    <source>
        <dbReference type="Pfam" id="PF01208"/>
    </source>
</evidence>
<dbReference type="GO" id="GO:0006779">
    <property type="term" value="P:porphyrin-containing compound biosynthetic process"/>
    <property type="evidence" value="ECO:0007669"/>
    <property type="project" value="InterPro"/>
</dbReference>
<feature type="non-terminal residue" evidence="2">
    <location>
        <position position="1"/>
    </location>
</feature>